<keyword evidence="1" id="KW-0812">Transmembrane</keyword>
<dbReference type="EMBL" id="FZOU01000005">
    <property type="protein sequence ID" value="SNT20842.1"/>
    <property type="molecule type" value="Genomic_DNA"/>
</dbReference>
<proteinExistence type="predicted"/>
<keyword evidence="1" id="KW-0472">Membrane</keyword>
<dbReference type="AlphaFoldDB" id="A0A239KSY4"/>
<dbReference type="RefSeq" id="WP_089409237.1">
    <property type="nucleotide sequence ID" value="NZ_FZOU01000005.1"/>
</dbReference>
<evidence type="ECO:0000313" key="3">
    <source>
        <dbReference type="EMBL" id="SNT20842.1"/>
    </source>
</evidence>
<feature type="transmembrane region" description="Helical" evidence="1">
    <location>
        <begin position="33"/>
        <end position="53"/>
    </location>
</feature>
<dbReference type="NCBIfam" id="TIGR04200">
    <property type="entry name" value="targ_of_XrtJ"/>
    <property type="match status" value="1"/>
</dbReference>
<dbReference type="InterPro" id="IPR026477">
    <property type="entry name" value="Targ_of_XrtJ"/>
</dbReference>
<protein>
    <submittedName>
        <fullName evidence="3">XrtJ-associated TM-motif-TM protein</fullName>
    </submittedName>
</protein>
<name>A0A239KSY4_9BACT</name>
<keyword evidence="4" id="KW-1185">Reference proteome</keyword>
<gene>
    <name evidence="3" type="ORF">SAMN05421770_105163</name>
</gene>
<feature type="chain" id="PRO_5013326057" evidence="2">
    <location>
        <begin position="24"/>
        <end position="63"/>
    </location>
</feature>
<keyword evidence="2" id="KW-0732">Signal</keyword>
<sequence>MKISSFTLLAVALLLVVAAPLHAQTGCDNSPENPTVVLALVGSAGAFVSAARARIRARRNAGK</sequence>
<accession>A0A239KSY4</accession>
<organism evidence="3 4">
    <name type="scientific">Granulicella rosea</name>
    <dbReference type="NCBI Taxonomy" id="474952"/>
    <lineage>
        <taxon>Bacteria</taxon>
        <taxon>Pseudomonadati</taxon>
        <taxon>Acidobacteriota</taxon>
        <taxon>Terriglobia</taxon>
        <taxon>Terriglobales</taxon>
        <taxon>Acidobacteriaceae</taxon>
        <taxon>Granulicella</taxon>
    </lineage>
</organism>
<reference evidence="3 4" key="1">
    <citation type="submission" date="2017-06" db="EMBL/GenBank/DDBJ databases">
        <authorList>
            <person name="Kim H.J."/>
            <person name="Triplett B.A."/>
        </authorList>
    </citation>
    <scope>NUCLEOTIDE SEQUENCE [LARGE SCALE GENOMIC DNA]</scope>
    <source>
        <strain evidence="3 4">DSM 18704</strain>
    </source>
</reference>
<evidence type="ECO:0000256" key="2">
    <source>
        <dbReference type="SAM" id="SignalP"/>
    </source>
</evidence>
<evidence type="ECO:0000256" key="1">
    <source>
        <dbReference type="SAM" id="Phobius"/>
    </source>
</evidence>
<evidence type="ECO:0000313" key="4">
    <source>
        <dbReference type="Proteomes" id="UP000198356"/>
    </source>
</evidence>
<keyword evidence="1" id="KW-1133">Transmembrane helix</keyword>
<feature type="signal peptide" evidence="2">
    <location>
        <begin position="1"/>
        <end position="23"/>
    </location>
</feature>
<dbReference type="Proteomes" id="UP000198356">
    <property type="component" value="Unassembled WGS sequence"/>
</dbReference>